<comment type="caution">
    <text evidence="1">The sequence shown here is derived from an EMBL/GenBank/DDBJ whole genome shotgun (WGS) entry which is preliminary data.</text>
</comment>
<proteinExistence type="predicted"/>
<dbReference type="Proteomes" id="UP001184230">
    <property type="component" value="Unassembled WGS sequence"/>
</dbReference>
<protein>
    <submittedName>
        <fullName evidence="1">Uncharacterized protein</fullName>
    </submittedName>
</protein>
<name>A0ABU1NDZ5_9BURK</name>
<evidence type="ECO:0000313" key="1">
    <source>
        <dbReference type="EMBL" id="MDR6536673.1"/>
    </source>
</evidence>
<evidence type="ECO:0000313" key="2">
    <source>
        <dbReference type="Proteomes" id="UP001184230"/>
    </source>
</evidence>
<reference evidence="1 2" key="1">
    <citation type="submission" date="2023-07" db="EMBL/GenBank/DDBJ databases">
        <title>Sorghum-associated microbial communities from plants grown in Nebraska, USA.</title>
        <authorList>
            <person name="Schachtman D."/>
        </authorList>
    </citation>
    <scope>NUCLEOTIDE SEQUENCE [LARGE SCALE GENOMIC DNA]</scope>
    <source>
        <strain evidence="1 2">DS1781</strain>
    </source>
</reference>
<keyword evidence="2" id="KW-1185">Reference proteome</keyword>
<accession>A0ABU1NDZ5</accession>
<organism evidence="1 2">
    <name type="scientific">Variovorax soli</name>
    <dbReference type="NCBI Taxonomy" id="376815"/>
    <lineage>
        <taxon>Bacteria</taxon>
        <taxon>Pseudomonadati</taxon>
        <taxon>Pseudomonadota</taxon>
        <taxon>Betaproteobacteria</taxon>
        <taxon>Burkholderiales</taxon>
        <taxon>Comamonadaceae</taxon>
        <taxon>Variovorax</taxon>
    </lineage>
</organism>
<gene>
    <name evidence="1" type="ORF">J2739_002446</name>
</gene>
<sequence length="70" mass="7622">MGAHKSILTAGTRDPLLAARLAGERKQIERMTGGLARRIFALPWRTPPPVGFTELSRLVDKAPRIAATQS</sequence>
<dbReference type="EMBL" id="JAVDRF010000004">
    <property type="protein sequence ID" value="MDR6536673.1"/>
    <property type="molecule type" value="Genomic_DNA"/>
</dbReference>